<feature type="region of interest" description="Disordered" evidence="4">
    <location>
        <begin position="1"/>
        <end position="33"/>
    </location>
</feature>
<dbReference type="PROSITE" id="PS50192">
    <property type="entry name" value="T_SNARE"/>
    <property type="match status" value="1"/>
</dbReference>
<organism evidence="7 8">
    <name type="scientific">Halocaridina rubra</name>
    <name type="common">Hawaiian red shrimp</name>
    <dbReference type="NCBI Taxonomy" id="373956"/>
    <lineage>
        <taxon>Eukaryota</taxon>
        <taxon>Metazoa</taxon>
        <taxon>Ecdysozoa</taxon>
        <taxon>Arthropoda</taxon>
        <taxon>Crustacea</taxon>
        <taxon>Multicrustacea</taxon>
        <taxon>Malacostraca</taxon>
        <taxon>Eumalacostraca</taxon>
        <taxon>Eucarida</taxon>
        <taxon>Decapoda</taxon>
        <taxon>Pleocyemata</taxon>
        <taxon>Caridea</taxon>
        <taxon>Atyoidea</taxon>
        <taxon>Atyidae</taxon>
        <taxon>Halocaridina</taxon>
    </lineage>
</organism>
<evidence type="ECO:0000256" key="2">
    <source>
        <dbReference type="ARBA" id="ARBA00009063"/>
    </source>
</evidence>
<comment type="caution">
    <text evidence="7">The sequence shown here is derived from an EMBL/GenBank/DDBJ whole genome shotgun (WGS) entry which is preliminary data.</text>
</comment>
<dbReference type="CDD" id="cd15847">
    <property type="entry name" value="SNARE_syntaxin7_like"/>
    <property type="match status" value="1"/>
</dbReference>
<dbReference type="GO" id="GO:0012505">
    <property type="term" value="C:endomembrane system"/>
    <property type="evidence" value="ECO:0007669"/>
    <property type="project" value="TreeGrafter"/>
</dbReference>
<dbReference type="GO" id="GO:0006886">
    <property type="term" value="P:intracellular protein transport"/>
    <property type="evidence" value="ECO:0007669"/>
    <property type="project" value="InterPro"/>
</dbReference>
<dbReference type="GO" id="GO:0031201">
    <property type="term" value="C:SNARE complex"/>
    <property type="evidence" value="ECO:0007669"/>
    <property type="project" value="TreeGrafter"/>
</dbReference>
<dbReference type="GO" id="GO:0006836">
    <property type="term" value="P:neurotransmitter transport"/>
    <property type="evidence" value="ECO:0007669"/>
    <property type="project" value="UniProtKB-KW"/>
</dbReference>
<dbReference type="Gene3D" id="1.20.58.70">
    <property type="match status" value="1"/>
</dbReference>
<evidence type="ECO:0000256" key="3">
    <source>
        <dbReference type="ARBA" id="ARBA00022775"/>
    </source>
</evidence>
<dbReference type="PANTHER" id="PTHR19957:SF38">
    <property type="entry name" value="LD27581P"/>
    <property type="match status" value="1"/>
</dbReference>
<proteinExistence type="inferred from homology"/>
<name>A0AAN9A8G2_HALRR</name>
<dbReference type="InterPro" id="IPR010989">
    <property type="entry name" value="SNARE"/>
</dbReference>
<dbReference type="SUPFAM" id="SSF47661">
    <property type="entry name" value="t-snare proteins"/>
    <property type="match status" value="1"/>
</dbReference>
<reference evidence="7 8" key="1">
    <citation type="submission" date="2023-11" db="EMBL/GenBank/DDBJ databases">
        <title>Halocaridina rubra genome assembly.</title>
        <authorList>
            <person name="Smith C."/>
        </authorList>
    </citation>
    <scope>NUCLEOTIDE SEQUENCE [LARGE SCALE GENOMIC DNA]</scope>
    <source>
        <strain evidence="7">EP-1</strain>
        <tissue evidence="7">Whole</tissue>
    </source>
</reference>
<dbReference type="GO" id="GO:0005484">
    <property type="term" value="F:SNAP receptor activity"/>
    <property type="evidence" value="ECO:0007669"/>
    <property type="project" value="InterPro"/>
</dbReference>
<dbReference type="GO" id="GO:0000149">
    <property type="term" value="F:SNARE binding"/>
    <property type="evidence" value="ECO:0007669"/>
    <property type="project" value="TreeGrafter"/>
</dbReference>
<dbReference type="Proteomes" id="UP001381693">
    <property type="component" value="Unassembled WGS sequence"/>
</dbReference>
<dbReference type="AlphaFoldDB" id="A0AAN9A8G2"/>
<evidence type="ECO:0000256" key="5">
    <source>
        <dbReference type="SAM" id="Phobius"/>
    </source>
</evidence>
<dbReference type="PANTHER" id="PTHR19957">
    <property type="entry name" value="SYNTAXIN"/>
    <property type="match status" value="1"/>
</dbReference>
<dbReference type="InterPro" id="IPR045242">
    <property type="entry name" value="Syntaxin"/>
</dbReference>
<feature type="transmembrane region" description="Helical" evidence="5">
    <location>
        <begin position="258"/>
        <end position="281"/>
    </location>
</feature>
<feature type="domain" description="T-SNARE coiled-coil homology" evidence="6">
    <location>
        <begin position="185"/>
        <end position="247"/>
    </location>
</feature>
<dbReference type="Pfam" id="PF14523">
    <property type="entry name" value="Syntaxin_2"/>
    <property type="match status" value="1"/>
</dbReference>
<keyword evidence="3" id="KW-0532">Neurotransmitter transport</keyword>
<feature type="compositionally biased region" description="Basic and acidic residues" evidence="4">
    <location>
        <begin position="1"/>
        <end position="16"/>
    </location>
</feature>
<gene>
    <name evidence="7" type="primary">STX7</name>
    <name evidence="7" type="ORF">SK128_021474</name>
</gene>
<dbReference type="GO" id="GO:0006906">
    <property type="term" value="P:vesicle fusion"/>
    <property type="evidence" value="ECO:0007669"/>
    <property type="project" value="TreeGrafter"/>
</dbReference>
<keyword evidence="8" id="KW-1185">Reference proteome</keyword>
<keyword evidence="5" id="KW-0812">Transmembrane</keyword>
<evidence type="ECO:0000256" key="4">
    <source>
        <dbReference type="SAM" id="MobiDB-lite"/>
    </source>
</evidence>
<dbReference type="InterPro" id="IPR000727">
    <property type="entry name" value="T_SNARE_dom"/>
</dbReference>
<evidence type="ECO:0000259" key="6">
    <source>
        <dbReference type="PROSITE" id="PS50192"/>
    </source>
</evidence>
<keyword evidence="3" id="KW-0813">Transport</keyword>
<keyword evidence="5" id="KW-0472">Membrane</keyword>
<evidence type="ECO:0000313" key="8">
    <source>
        <dbReference type="Proteomes" id="UP001381693"/>
    </source>
</evidence>
<dbReference type="InterPro" id="IPR006011">
    <property type="entry name" value="Syntaxin_N"/>
</dbReference>
<evidence type="ECO:0000256" key="1">
    <source>
        <dbReference type="ARBA" id="ARBA00004211"/>
    </source>
</evidence>
<dbReference type="Pfam" id="PF05739">
    <property type="entry name" value="SNARE"/>
    <property type="match status" value="1"/>
</dbReference>
<dbReference type="Gene3D" id="1.20.5.110">
    <property type="match status" value="1"/>
</dbReference>
<protein>
    <submittedName>
        <fullName evidence="7">Syntaxin-7</fullName>
    </submittedName>
</protein>
<dbReference type="PROSITE" id="PS00914">
    <property type="entry name" value="SYNTAXIN"/>
    <property type="match status" value="1"/>
</dbReference>
<sequence>MASEYTRLRSDGRNDQPTHSYGTNDPDVGFAPQSSNPDFFQLCDKITTCLFTINNSASSLDRMLKQVGTSTDNQQLRNRITHINSTSGKAVQDATAYFRALQPTVRGDKERRVRSERLQTEFQAAATRFSDIQKKMMNIMRTAPLPKDMVAVEQDAEAAATEEIIRREQMLADKKKEIKDLEFETAMQLEREQSIRQLETDIIDINEVMRDLSAMVTSQGEIIDSIEDNVESAHGHVEEGREQLIKAAAYQNKSRRRLCCCIALLVIVLLIIGIIIAVKYIHK</sequence>
<dbReference type="SMART" id="SM00397">
    <property type="entry name" value="t_SNARE"/>
    <property type="match status" value="1"/>
</dbReference>
<comment type="similarity">
    <text evidence="2">Belongs to the syntaxin family.</text>
</comment>
<dbReference type="InterPro" id="IPR006012">
    <property type="entry name" value="Syntaxin/epimorphin_CS"/>
</dbReference>
<keyword evidence="5" id="KW-1133">Transmembrane helix</keyword>
<accession>A0AAN9A8G2</accession>
<dbReference type="GO" id="GO:0048278">
    <property type="term" value="P:vesicle docking"/>
    <property type="evidence" value="ECO:0007669"/>
    <property type="project" value="TreeGrafter"/>
</dbReference>
<dbReference type="EMBL" id="JAXCGZ010007815">
    <property type="protein sequence ID" value="KAK7078473.1"/>
    <property type="molecule type" value="Genomic_DNA"/>
</dbReference>
<comment type="subcellular location">
    <subcellularLocation>
        <location evidence="1">Membrane</location>
        <topology evidence="1">Single-pass type IV membrane protein</topology>
    </subcellularLocation>
</comment>
<evidence type="ECO:0000313" key="7">
    <source>
        <dbReference type="EMBL" id="KAK7078473.1"/>
    </source>
</evidence>